<feature type="transmembrane region" description="Helical" evidence="18">
    <location>
        <begin position="303"/>
        <end position="327"/>
    </location>
</feature>
<keyword evidence="12 18" id="KW-1133">Transmembrane helix</keyword>
<keyword evidence="13 18" id="KW-0520">NAD</keyword>
<accession>A0A346RGP3</accession>
<gene>
    <name evidence="20" type="primary">nad2</name>
</gene>
<sequence length="330" mass="38796">MLFMNMIILGSLISISSSSWYMIWMGLEINLLSLMPLMKMSKNKYSTEASIKYFIVQAMASALLLFSIIILSMNFLYPFMMNVINSLMICSTLMLKLGMSPFHFWFPEVLSGLNWNINFIILTWQKIAPMILLTYTTMNPIYLSIFIISSSMISGIQGMNQTCLRKIMAYSSINHMAWMLSAILNSLTIWFYYFIIYFIINLNIIIMLNKFNIYFINQLSKLFQFNKKIKFMFMMNFLSLGGLPPFLGFLPKWLTINSMIESNLYMVSFLLIIFTLMSLFFYIRITFTSFTFNSMESMNKIFYYSNSIFFLINFISLMSLFLCTMIFNFL</sequence>
<dbReference type="EMBL" id="MG193379">
    <property type="protein sequence ID" value="AXS65240.1"/>
    <property type="molecule type" value="Genomic_DNA"/>
</dbReference>
<feature type="transmembrane region" description="Helical" evidence="18">
    <location>
        <begin position="6"/>
        <end position="32"/>
    </location>
</feature>
<feature type="transmembrane region" description="Helical" evidence="18">
    <location>
        <begin position="262"/>
        <end position="283"/>
    </location>
</feature>
<dbReference type="PRINTS" id="PR01436">
    <property type="entry name" value="NADHDHGNASE2"/>
</dbReference>
<evidence type="ECO:0000256" key="18">
    <source>
        <dbReference type="RuleBase" id="RU003403"/>
    </source>
</evidence>
<feature type="transmembrane region" description="Helical" evidence="18">
    <location>
        <begin position="229"/>
        <end position="250"/>
    </location>
</feature>
<name>A0A346RGP3_9CUCU</name>
<dbReference type="PANTHER" id="PTHR46552">
    <property type="entry name" value="NADH-UBIQUINONE OXIDOREDUCTASE CHAIN 2"/>
    <property type="match status" value="1"/>
</dbReference>
<dbReference type="GO" id="GO:0005743">
    <property type="term" value="C:mitochondrial inner membrane"/>
    <property type="evidence" value="ECO:0007669"/>
    <property type="project" value="UniProtKB-SubCell"/>
</dbReference>
<geneLocation type="mitochondrion" evidence="20"/>
<evidence type="ECO:0000256" key="4">
    <source>
        <dbReference type="ARBA" id="ARBA00012944"/>
    </source>
</evidence>
<evidence type="ECO:0000256" key="2">
    <source>
        <dbReference type="ARBA" id="ARBA00004448"/>
    </source>
</evidence>
<evidence type="ECO:0000256" key="15">
    <source>
        <dbReference type="ARBA" id="ARBA00023128"/>
    </source>
</evidence>
<evidence type="ECO:0000256" key="6">
    <source>
        <dbReference type="ARBA" id="ARBA00022448"/>
    </source>
</evidence>
<dbReference type="InterPro" id="IPR050175">
    <property type="entry name" value="Complex_I_Subunit_2"/>
</dbReference>
<evidence type="ECO:0000256" key="1">
    <source>
        <dbReference type="ARBA" id="ARBA00003257"/>
    </source>
</evidence>
<reference evidence="20" key="1">
    <citation type="journal article" date="2018" name="J. ISSAAS">
        <title>The contribution of mitochondrial metagenomics to large-scale data mining and phylogenetic analysis of Coleoptera.</title>
        <authorList>
            <person name="Miller K."/>
            <person name="Linard B."/>
            <person name="Motyka M."/>
            <person name="Bocek M."/>
            <person name="Vogler A.P."/>
        </authorList>
    </citation>
    <scope>NUCLEOTIDE SEQUENCE</scope>
</reference>
<feature type="transmembrane region" description="Helical" evidence="18">
    <location>
        <begin position="83"/>
        <end position="105"/>
    </location>
</feature>
<keyword evidence="11 18" id="KW-0249">Electron transport</keyword>
<evidence type="ECO:0000256" key="14">
    <source>
        <dbReference type="ARBA" id="ARBA00023075"/>
    </source>
</evidence>
<dbReference type="Pfam" id="PF00361">
    <property type="entry name" value="Proton_antipo_M"/>
    <property type="match status" value="1"/>
</dbReference>
<keyword evidence="14 18" id="KW-0830">Ubiquinone</keyword>
<comment type="similarity">
    <text evidence="3 18">Belongs to the complex I subunit 2 family.</text>
</comment>
<feature type="transmembrane region" description="Helical" evidence="18">
    <location>
        <begin position="190"/>
        <end position="208"/>
    </location>
</feature>
<keyword evidence="6" id="KW-0813">Transport</keyword>
<evidence type="ECO:0000313" key="20">
    <source>
        <dbReference type="EMBL" id="AXS65240.1"/>
    </source>
</evidence>
<dbReference type="InterPro" id="IPR001750">
    <property type="entry name" value="ND/Mrp_TM"/>
</dbReference>
<keyword evidence="9 18" id="KW-0999">Mitochondrion inner membrane</keyword>
<keyword evidence="15 18" id="KW-0496">Mitochondrion</keyword>
<proteinExistence type="inferred from homology"/>
<feature type="transmembrane region" description="Helical" evidence="18">
    <location>
        <begin position="53"/>
        <end position="77"/>
    </location>
</feature>
<feature type="transmembrane region" description="Helical" evidence="18">
    <location>
        <begin position="167"/>
        <end position="184"/>
    </location>
</feature>
<protein>
    <recommendedName>
        <fullName evidence="5 18">NADH-ubiquinone oxidoreductase chain 2</fullName>
        <ecNumber evidence="4 18">7.1.1.2</ecNumber>
    </recommendedName>
</protein>
<dbReference type="GO" id="GO:0008137">
    <property type="term" value="F:NADH dehydrogenase (ubiquinone) activity"/>
    <property type="evidence" value="ECO:0007669"/>
    <property type="project" value="UniProtKB-EC"/>
</dbReference>
<evidence type="ECO:0000256" key="11">
    <source>
        <dbReference type="ARBA" id="ARBA00022982"/>
    </source>
</evidence>
<evidence type="ECO:0000256" key="9">
    <source>
        <dbReference type="ARBA" id="ARBA00022792"/>
    </source>
</evidence>
<dbReference type="EC" id="7.1.1.2" evidence="4 18"/>
<comment type="function">
    <text evidence="1">Core subunit of the mitochondrial membrane respiratory chain NADH dehydrogenase (Complex I) that is believed to belong to the minimal assembly required for catalysis. Complex I functions in the transfer of electrons from NADH to the respiratory chain. The immediate electron acceptor for the enzyme is believed to be ubiquinone.</text>
</comment>
<evidence type="ECO:0000259" key="19">
    <source>
        <dbReference type="Pfam" id="PF00361"/>
    </source>
</evidence>
<dbReference type="PANTHER" id="PTHR46552:SF1">
    <property type="entry name" value="NADH-UBIQUINONE OXIDOREDUCTASE CHAIN 2"/>
    <property type="match status" value="1"/>
</dbReference>
<evidence type="ECO:0000256" key="5">
    <source>
        <dbReference type="ARBA" id="ARBA00021008"/>
    </source>
</evidence>
<dbReference type="GO" id="GO:0006120">
    <property type="term" value="P:mitochondrial electron transport, NADH to ubiquinone"/>
    <property type="evidence" value="ECO:0007669"/>
    <property type="project" value="InterPro"/>
</dbReference>
<evidence type="ECO:0000256" key="12">
    <source>
        <dbReference type="ARBA" id="ARBA00022989"/>
    </source>
</evidence>
<evidence type="ECO:0000256" key="8">
    <source>
        <dbReference type="ARBA" id="ARBA00022692"/>
    </source>
</evidence>
<dbReference type="AlphaFoldDB" id="A0A346RGP3"/>
<comment type="catalytic activity">
    <reaction evidence="17 18">
        <text>a ubiquinone + NADH + 5 H(+)(in) = a ubiquinol + NAD(+) + 4 H(+)(out)</text>
        <dbReference type="Rhea" id="RHEA:29091"/>
        <dbReference type="Rhea" id="RHEA-COMP:9565"/>
        <dbReference type="Rhea" id="RHEA-COMP:9566"/>
        <dbReference type="ChEBI" id="CHEBI:15378"/>
        <dbReference type="ChEBI" id="CHEBI:16389"/>
        <dbReference type="ChEBI" id="CHEBI:17976"/>
        <dbReference type="ChEBI" id="CHEBI:57540"/>
        <dbReference type="ChEBI" id="CHEBI:57945"/>
        <dbReference type="EC" id="7.1.1.2"/>
    </reaction>
</comment>
<comment type="subcellular location">
    <subcellularLocation>
        <location evidence="2 18">Mitochondrion inner membrane</location>
        <topology evidence="2 18">Multi-pass membrane protein</topology>
    </subcellularLocation>
</comment>
<keyword evidence="16 18" id="KW-0472">Membrane</keyword>
<evidence type="ECO:0000256" key="7">
    <source>
        <dbReference type="ARBA" id="ARBA00022660"/>
    </source>
</evidence>
<comment type="function">
    <text evidence="18">Core subunit of the mitochondrial membrane respiratory chain NADH dehydrogenase (Complex I) which catalyzes electron transfer from NADH through the respiratory chain, using ubiquinone as an electron acceptor. Essential for the catalytic activity and assembly of complex I.</text>
</comment>
<keyword evidence="7 18" id="KW-0679">Respiratory chain</keyword>
<evidence type="ECO:0000256" key="17">
    <source>
        <dbReference type="ARBA" id="ARBA00049551"/>
    </source>
</evidence>
<evidence type="ECO:0000256" key="10">
    <source>
        <dbReference type="ARBA" id="ARBA00022967"/>
    </source>
</evidence>
<dbReference type="InterPro" id="IPR003917">
    <property type="entry name" value="NADH_UbQ_OxRdtase_chain2"/>
</dbReference>
<evidence type="ECO:0000256" key="3">
    <source>
        <dbReference type="ARBA" id="ARBA00007012"/>
    </source>
</evidence>
<evidence type="ECO:0000256" key="13">
    <source>
        <dbReference type="ARBA" id="ARBA00023027"/>
    </source>
</evidence>
<feature type="domain" description="NADH:quinone oxidoreductase/Mrp antiporter transmembrane" evidence="19">
    <location>
        <begin position="17"/>
        <end position="276"/>
    </location>
</feature>
<keyword evidence="10 18" id="KW-1278">Translocase</keyword>
<organism evidence="20">
    <name type="scientific">Curculionoidea sp. 17 KM-2017</name>
    <dbReference type="NCBI Taxonomy" id="2219400"/>
    <lineage>
        <taxon>Eukaryota</taxon>
        <taxon>Metazoa</taxon>
        <taxon>Ecdysozoa</taxon>
        <taxon>Arthropoda</taxon>
        <taxon>Hexapoda</taxon>
        <taxon>Insecta</taxon>
        <taxon>Pterygota</taxon>
        <taxon>Neoptera</taxon>
        <taxon>Endopterygota</taxon>
        <taxon>Coleoptera</taxon>
        <taxon>Polyphaga</taxon>
        <taxon>Cucujiformia</taxon>
    </lineage>
</organism>
<keyword evidence="8 18" id="KW-0812">Transmembrane</keyword>
<evidence type="ECO:0000256" key="16">
    <source>
        <dbReference type="ARBA" id="ARBA00023136"/>
    </source>
</evidence>